<evidence type="ECO:0000259" key="2">
    <source>
        <dbReference type="Pfam" id="PF20775"/>
    </source>
</evidence>
<evidence type="ECO:0000259" key="3">
    <source>
        <dbReference type="Pfam" id="PF22786"/>
    </source>
</evidence>
<feature type="domain" description="Tag1 N-terminal" evidence="2">
    <location>
        <begin position="62"/>
        <end position="232"/>
    </location>
</feature>
<dbReference type="GO" id="GO:0006995">
    <property type="term" value="P:cellular response to nitrogen starvation"/>
    <property type="evidence" value="ECO:0007669"/>
    <property type="project" value="EnsemblFungi"/>
</dbReference>
<gene>
    <name evidence="5" type="ORF">ZYGR_0P02090</name>
</gene>
<keyword evidence="1" id="KW-0812">Transmembrane</keyword>
<dbReference type="InterPro" id="IPR055012">
    <property type="entry name" value="Tag1_N"/>
</dbReference>
<organism evidence="5 6">
    <name type="scientific">Zygosaccharomyces rouxii</name>
    <dbReference type="NCBI Taxonomy" id="4956"/>
    <lineage>
        <taxon>Eukaryota</taxon>
        <taxon>Fungi</taxon>
        <taxon>Dikarya</taxon>
        <taxon>Ascomycota</taxon>
        <taxon>Saccharomycotina</taxon>
        <taxon>Saccharomycetes</taxon>
        <taxon>Saccharomycetales</taxon>
        <taxon>Saccharomycetaceae</taxon>
        <taxon>Zygosaccharomyces</taxon>
    </lineage>
</organism>
<keyword evidence="1" id="KW-1133">Transmembrane helix</keyword>
<evidence type="ECO:0000256" key="1">
    <source>
        <dbReference type="SAM" id="Phobius"/>
    </source>
</evidence>
<dbReference type="InterPro" id="IPR055011">
    <property type="entry name" value="Tag1_C"/>
</dbReference>
<dbReference type="PANTHER" id="PTHR35895:SF3">
    <property type="entry name" value="PRE-RRNA PROCESSING PROTEIN"/>
    <property type="match status" value="1"/>
</dbReference>
<feature type="domain" description="Tag1 middle barrel-like" evidence="4">
    <location>
        <begin position="251"/>
        <end position="413"/>
    </location>
</feature>
<proteinExistence type="predicted"/>
<reference evidence="5 6" key="1">
    <citation type="submission" date="2016-08" db="EMBL/GenBank/DDBJ databases">
        <title>Draft genome sequence of allopolyploid Zygosaccharomyces rouxii.</title>
        <authorList>
            <person name="Watanabe J."/>
            <person name="Uehara K."/>
            <person name="Mogi Y."/>
            <person name="Tsukioka Y."/>
        </authorList>
    </citation>
    <scope>NUCLEOTIDE SEQUENCE [LARGE SCALE GENOMIC DNA]</scope>
    <source>
        <strain evidence="5 6">NBRC 110957</strain>
    </source>
</reference>
<dbReference type="Pfam" id="PF22787">
    <property type="entry name" value="Tag1_M"/>
    <property type="match status" value="1"/>
</dbReference>
<dbReference type="Pfam" id="PF20775">
    <property type="entry name" value="Tag1_N"/>
    <property type="match status" value="1"/>
</dbReference>
<keyword evidence="1" id="KW-0472">Membrane</keyword>
<dbReference type="OMA" id="DWIRYIN"/>
<dbReference type="GO" id="GO:0016242">
    <property type="term" value="P:negative regulation of macroautophagy"/>
    <property type="evidence" value="ECO:0007669"/>
    <property type="project" value="EnsemblFungi"/>
</dbReference>
<evidence type="ECO:0000313" key="5">
    <source>
        <dbReference type="EMBL" id="GAV49565.1"/>
    </source>
</evidence>
<feature type="domain" description="Tag1 C-terminal" evidence="3">
    <location>
        <begin position="464"/>
        <end position="574"/>
    </location>
</feature>
<dbReference type="OrthoDB" id="5596576at2759"/>
<dbReference type="PANTHER" id="PTHR35895">
    <property type="entry name" value="CHROMOSOME 16, WHOLE GENOME SHOTGUN SEQUENCE"/>
    <property type="match status" value="1"/>
</dbReference>
<dbReference type="eggNOG" id="ENOG502R0JC">
    <property type="taxonomic scope" value="Eukaryota"/>
</dbReference>
<dbReference type="AlphaFoldDB" id="A0A1Q3A1G6"/>
<dbReference type="EMBL" id="BDGX01000016">
    <property type="protein sequence ID" value="GAV49565.1"/>
    <property type="molecule type" value="Genomic_DNA"/>
</dbReference>
<dbReference type="GO" id="GO:0000329">
    <property type="term" value="C:fungal-type vacuole membrane"/>
    <property type="evidence" value="ECO:0007669"/>
    <property type="project" value="EnsemblFungi"/>
</dbReference>
<dbReference type="InterPro" id="IPR055010">
    <property type="entry name" value="Tag1_M"/>
</dbReference>
<accession>A0A1Q3A1G6</accession>
<sequence length="575" mass="64458">MVDSAGMEADIETQPLLGSSPSRQVLHRGRKSRRRYYTFGITSILVLLTLGAFVWRPILSSQVVVGNAVQVSNVEISKVHLDGWNSEGNQLQLTTNLNFWVDYEDWIAGNQSQLSPWQKGLSRFASEKLVRTACFTLNNITNYDQNGTVAYVTVKEPICIDLRQGQITPLQLTVLVEPRISNIFKVIKKLVLHQYDDLQISSKVDVTIGKRVAMLHIPLGRLKNLNIKWNQMQSYLRGASEVLNRLLSMVNDVSIQDFTMKDSESGFSFDVSADPLSIPTGFDWFGWPIDSQIPQINWQVKLPDCADECTIELPSLTCLSDAVKVEDPLKLSAFIDVKGPLPESFLTQVCWSDDENAVTPITNFLNRLLNASQMVHIEAQGYPITNSHDNDNNFLIPPETLKILLEEMSFIPLAANMTLDSRDSLRRVTIDGLRIKWTAGGHRLVVAGKMVALVGLPFYKTNGQHMAVDHIKGVIKLFHDDIQFLAVPMRVWTPSTSKILHDEKKQTVIELLLDIRDDEVQVTNSMELTRVLNEIIVRGHAEVQVSARLDLLVSTPLGELALLGLKEQGNAIVRS</sequence>
<comment type="caution">
    <text evidence="5">The sequence shown here is derived from an EMBL/GenBank/DDBJ whole genome shotgun (WGS) entry which is preliminary data.</text>
</comment>
<name>A0A1Q3A1G6_ZYGRO</name>
<evidence type="ECO:0000259" key="4">
    <source>
        <dbReference type="Pfam" id="PF22787"/>
    </source>
</evidence>
<dbReference type="InterPro" id="IPR046368">
    <property type="entry name" value="Tag1"/>
</dbReference>
<evidence type="ECO:0000313" key="6">
    <source>
        <dbReference type="Proteomes" id="UP000187013"/>
    </source>
</evidence>
<protein>
    <submittedName>
        <fullName evidence="5">Uncharacterized protein</fullName>
    </submittedName>
</protein>
<dbReference type="Proteomes" id="UP000187013">
    <property type="component" value="Unassembled WGS sequence"/>
</dbReference>
<dbReference type="Pfam" id="PF22786">
    <property type="entry name" value="Tag1_C"/>
    <property type="match status" value="1"/>
</dbReference>
<feature type="transmembrane region" description="Helical" evidence="1">
    <location>
        <begin position="36"/>
        <end position="55"/>
    </location>
</feature>